<gene>
    <name evidence="5" type="ORF">SAMN05421875_104187</name>
</gene>
<feature type="domain" description="AMP-binding enzyme C-terminal" evidence="4">
    <location>
        <begin position="422"/>
        <end position="497"/>
    </location>
</feature>
<dbReference type="Gene3D" id="3.40.50.12780">
    <property type="entry name" value="N-terminal domain of ligase-like"/>
    <property type="match status" value="1"/>
</dbReference>
<dbReference type="STRING" id="592050.SAMN05421875_104187"/>
<evidence type="ECO:0000259" key="4">
    <source>
        <dbReference type="Pfam" id="PF13193"/>
    </source>
</evidence>
<name>A0A1H3Y0A3_9BURK</name>
<dbReference type="InterPro" id="IPR025110">
    <property type="entry name" value="AMP-bd_C"/>
</dbReference>
<dbReference type="InterPro" id="IPR020845">
    <property type="entry name" value="AMP-binding_CS"/>
</dbReference>
<dbReference type="InterPro" id="IPR000873">
    <property type="entry name" value="AMP-dep_synth/lig_dom"/>
</dbReference>
<dbReference type="EMBL" id="FNQJ01000004">
    <property type="protein sequence ID" value="SEA04232.1"/>
    <property type="molecule type" value="Genomic_DNA"/>
</dbReference>
<dbReference type="GeneID" id="34233348"/>
<dbReference type="GO" id="GO:0016878">
    <property type="term" value="F:acid-thiol ligase activity"/>
    <property type="evidence" value="ECO:0007669"/>
    <property type="project" value="UniProtKB-ARBA"/>
</dbReference>
<sequence>MHIYLTQGLHRALQQHPQRTATLCGARRQDWRTLVNRVARLAAVLRAQGVQHGERVALLAHNSDYCVEAFLATWWVGGVVCPLNTRWSRAEMQHALQDVQPRLLLADAALLPGAPALTEHTPVLLLGPGADPAHAGMASTEALLATAQPMEDCRHGGDALAIVLFTGGTTGFPKGVMLSHANLWSATAARLAQLPGTGTSLLATPLFHVAGLGRLVGQIVQGSTCVIETQFRPAQVLRAIAEHGVSEIMLVPSMLQMLLDAPEFDATRLPSLQRIVHGAAPMPQALLLRAMQALPQVEFATAYGMTETSASASLNGPYTLANHGAHLAHLTSVGRASWGSELRITGPDGQALPLGDVGEICVRGPSVMQGYWRQPEATVQVLKDGWMHTGDGGWMDEAGHVHLVDRLKDMIISGGENVYSLEVESALMRHPAVALCAVVGVPDAQWGEAVHAAVVLRPQQPCTPEALREHARTQLSGFKCPRVVHVLDALPLSPTGKILKNRLREQLARLAPDRNP</sequence>
<evidence type="ECO:0000259" key="3">
    <source>
        <dbReference type="Pfam" id="PF00501"/>
    </source>
</evidence>
<evidence type="ECO:0000313" key="5">
    <source>
        <dbReference type="EMBL" id="SEA04232.1"/>
    </source>
</evidence>
<evidence type="ECO:0000313" key="6">
    <source>
        <dbReference type="Proteomes" id="UP000199002"/>
    </source>
</evidence>
<dbReference type="Gene3D" id="3.30.300.30">
    <property type="match status" value="1"/>
</dbReference>
<dbReference type="RefSeq" id="WP_244273621.1">
    <property type="nucleotide sequence ID" value="NZ_CAXIQL010000043.1"/>
</dbReference>
<dbReference type="Proteomes" id="UP000199002">
    <property type="component" value="Unassembled WGS sequence"/>
</dbReference>
<reference evidence="6" key="1">
    <citation type="submission" date="2016-10" db="EMBL/GenBank/DDBJ databases">
        <authorList>
            <person name="Varghese N."/>
            <person name="Submissions S."/>
        </authorList>
    </citation>
    <scope>NUCLEOTIDE SEQUENCE [LARGE SCALE GENOMIC DNA]</scope>
    <source>
        <strain evidence="6">DSM 25157</strain>
    </source>
</reference>
<organism evidence="5 6">
    <name type="scientific">Acidovorax soli</name>
    <dbReference type="NCBI Taxonomy" id="592050"/>
    <lineage>
        <taxon>Bacteria</taxon>
        <taxon>Pseudomonadati</taxon>
        <taxon>Pseudomonadota</taxon>
        <taxon>Betaproteobacteria</taxon>
        <taxon>Burkholderiales</taxon>
        <taxon>Comamonadaceae</taxon>
        <taxon>Acidovorax</taxon>
    </lineage>
</organism>
<evidence type="ECO:0000256" key="2">
    <source>
        <dbReference type="ARBA" id="ARBA00022598"/>
    </source>
</evidence>
<dbReference type="InterPro" id="IPR045851">
    <property type="entry name" value="AMP-bd_C_sf"/>
</dbReference>
<evidence type="ECO:0000256" key="1">
    <source>
        <dbReference type="ARBA" id="ARBA00006432"/>
    </source>
</evidence>
<keyword evidence="6" id="KW-1185">Reference proteome</keyword>
<dbReference type="Pfam" id="PF13193">
    <property type="entry name" value="AMP-binding_C"/>
    <property type="match status" value="1"/>
</dbReference>
<comment type="similarity">
    <text evidence="1">Belongs to the ATP-dependent AMP-binding enzyme family.</text>
</comment>
<dbReference type="PROSITE" id="PS00455">
    <property type="entry name" value="AMP_BINDING"/>
    <property type="match status" value="1"/>
</dbReference>
<accession>A0A1H3Y0A3</accession>
<proteinExistence type="inferred from homology"/>
<protein>
    <submittedName>
        <fullName evidence="5">Long-chain acyl-CoA synthetase</fullName>
    </submittedName>
</protein>
<dbReference type="InterPro" id="IPR050237">
    <property type="entry name" value="ATP-dep_AMP-bd_enzyme"/>
</dbReference>
<dbReference type="AlphaFoldDB" id="A0A1H3Y0A3"/>
<dbReference type="Pfam" id="PF00501">
    <property type="entry name" value="AMP-binding"/>
    <property type="match status" value="1"/>
</dbReference>
<feature type="domain" description="AMP-dependent synthetase/ligase" evidence="3">
    <location>
        <begin position="10"/>
        <end position="372"/>
    </location>
</feature>
<dbReference type="PANTHER" id="PTHR43767:SF1">
    <property type="entry name" value="NONRIBOSOMAL PEPTIDE SYNTHASE PES1 (EUROFUNG)-RELATED"/>
    <property type="match status" value="1"/>
</dbReference>
<dbReference type="InterPro" id="IPR042099">
    <property type="entry name" value="ANL_N_sf"/>
</dbReference>
<dbReference type="PANTHER" id="PTHR43767">
    <property type="entry name" value="LONG-CHAIN-FATTY-ACID--COA LIGASE"/>
    <property type="match status" value="1"/>
</dbReference>
<dbReference type="FunFam" id="3.30.300.30:FF:000008">
    <property type="entry name" value="2,3-dihydroxybenzoate-AMP ligase"/>
    <property type="match status" value="1"/>
</dbReference>
<keyword evidence="2" id="KW-0436">Ligase</keyword>
<dbReference type="SUPFAM" id="SSF56801">
    <property type="entry name" value="Acetyl-CoA synthetase-like"/>
    <property type="match status" value="1"/>
</dbReference>